<dbReference type="AlphaFoldDB" id="A0AA39T0U5"/>
<proteinExistence type="predicted"/>
<keyword evidence="3" id="KW-1185">Reference proteome</keyword>
<evidence type="ECO:0000256" key="1">
    <source>
        <dbReference type="SAM" id="MobiDB-lite"/>
    </source>
</evidence>
<feature type="compositionally biased region" description="Acidic residues" evidence="1">
    <location>
        <begin position="1"/>
        <end position="22"/>
    </location>
</feature>
<reference evidence="2" key="1">
    <citation type="submission" date="2023-06" db="EMBL/GenBank/DDBJ databases">
        <title>Genome-scale phylogeny and comparative genomics of the fungal order Sordariales.</title>
        <authorList>
            <consortium name="Lawrence Berkeley National Laboratory"/>
            <person name="Hensen N."/>
            <person name="Bonometti L."/>
            <person name="Westerberg I."/>
            <person name="Brannstrom I.O."/>
            <person name="Guillou S."/>
            <person name="Cros-Aarteil S."/>
            <person name="Calhoun S."/>
            <person name="Haridas S."/>
            <person name="Kuo A."/>
            <person name="Mondo S."/>
            <person name="Pangilinan J."/>
            <person name="Riley R."/>
            <person name="LaButti K."/>
            <person name="Andreopoulos B."/>
            <person name="Lipzen A."/>
            <person name="Chen C."/>
            <person name="Yanf M."/>
            <person name="Daum C."/>
            <person name="Ng V."/>
            <person name="Clum A."/>
            <person name="Steindorff A."/>
            <person name="Ohm R."/>
            <person name="Martin F."/>
            <person name="Silar P."/>
            <person name="Natvig D."/>
            <person name="Lalanne C."/>
            <person name="Gautier V."/>
            <person name="Ament-velasquez S.L."/>
            <person name="Kruys A."/>
            <person name="Hutchinson M.I."/>
            <person name="Powell A.J."/>
            <person name="Barry K."/>
            <person name="Miller A.N."/>
            <person name="Grigoriev I.V."/>
            <person name="Debuchy R."/>
            <person name="Gladieux P."/>
            <person name="Thoren M.H."/>
            <person name="Johannesson H."/>
        </authorList>
    </citation>
    <scope>NUCLEOTIDE SEQUENCE</scope>
    <source>
        <strain evidence="2">SMH3391-2</strain>
    </source>
</reference>
<dbReference type="Proteomes" id="UP001174934">
    <property type="component" value="Unassembled WGS sequence"/>
</dbReference>
<evidence type="ECO:0000313" key="3">
    <source>
        <dbReference type="Proteomes" id="UP001174934"/>
    </source>
</evidence>
<evidence type="ECO:0000313" key="2">
    <source>
        <dbReference type="EMBL" id="KAK0610021.1"/>
    </source>
</evidence>
<name>A0AA39T0U5_9PEZI</name>
<accession>A0AA39T0U5</accession>
<sequence>MSDDSDNDSGEEYENLNDDPSNDLELSLYEHMNAPAFVAQGEVKSYHVKENSAEIYADHASDYSISVQRLLWIDGHEKTQKYAKDAATGKQVVKEVKQESTLVVLKILLKSREPDQKFRWMKATLSLEDASGGKDHPQVQAWAPLRTEKRWNATVGHHETTNRVEVGLQGGFSGAQISGGASREGSISWDQTCFDEGNSNEELKDGKRNGVTWFVKQNRLEDQGVTRELWVSALFRRSSQNPYLVNFNMYAQAGRLQEFKSKTMRFFGGKPGTTKPFPVTPGKDVCNYEGEYIIGCIDRDDLGKLREKELNTSLMVAWGPDYRITSPLTIGTQEEGTAGRPEVAAASNRRGSDQPDVQLCLNCLSGRLAGWYNPNMTSANIDNARLVALEGRVAQTEARVAAQDGLILQLQRELMTKDIQIAKMDAAFSQLAIGQARNV</sequence>
<organism evidence="2 3">
    <name type="scientific">Bombardia bombarda</name>
    <dbReference type="NCBI Taxonomy" id="252184"/>
    <lineage>
        <taxon>Eukaryota</taxon>
        <taxon>Fungi</taxon>
        <taxon>Dikarya</taxon>
        <taxon>Ascomycota</taxon>
        <taxon>Pezizomycotina</taxon>
        <taxon>Sordariomycetes</taxon>
        <taxon>Sordariomycetidae</taxon>
        <taxon>Sordariales</taxon>
        <taxon>Lasiosphaeriaceae</taxon>
        <taxon>Bombardia</taxon>
    </lineage>
</organism>
<dbReference type="EMBL" id="JAULSR010000011">
    <property type="protein sequence ID" value="KAK0610021.1"/>
    <property type="molecule type" value="Genomic_DNA"/>
</dbReference>
<gene>
    <name evidence="2" type="ORF">B0T17DRAFT_125067</name>
</gene>
<feature type="region of interest" description="Disordered" evidence="1">
    <location>
        <begin position="1"/>
        <end position="23"/>
    </location>
</feature>
<protein>
    <submittedName>
        <fullName evidence="2">Uncharacterized protein</fullName>
    </submittedName>
</protein>
<comment type="caution">
    <text evidence="2">The sequence shown here is derived from an EMBL/GenBank/DDBJ whole genome shotgun (WGS) entry which is preliminary data.</text>
</comment>